<keyword evidence="2" id="KW-1185">Reference proteome</keyword>
<name>A0A846N349_9PROT</name>
<dbReference type="AlphaFoldDB" id="A0A846N349"/>
<reference evidence="1 2" key="1">
    <citation type="submission" date="2020-03" db="EMBL/GenBank/DDBJ databases">
        <title>Genomic Encyclopedia of Type Strains, Phase IV (KMG-IV): sequencing the most valuable type-strain genomes for metagenomic binning, comparative biology and taxonomic classification.</title>
        <authorList>
            <person name="Goeker M."/>
        </authorList>
    </citation>
    <scope>NUCLEOTIDE SEQUENCE [LARGE SCALE GENOMIC DNA]</scope>
    <source>
        <strain evidence="1 2">DSM 19867</strain>
    </source>
</reference>
<sequence length="127" mass="13909">MAPPPLPENGQEVTPLPAYHEFQIPIQNEGRALALLSAQSIVSLDRETLSQLLPDTKFPDAGGVQPYLVRAVALDEPLGSVHAGLLGQALLMEYNGPIVRARSIHRAFVLFLRVPPTKVYVMIRLYG</sequence>
<evidence type="ECO:0000313" key="2">
    <source>
        <dbReference type="Proteomes" id="UP000570514"/>
    </source>
</evidence>
<evidence type="ECO:0000313" key="1">
    <source>
        <dbReference type="EMBL" id="NIK90388.1"/>
    </source>
</evidence>
<gene>
    <name evidence="1" type="ORF">FHS83_003706</name>
</gene>
<proteinExistence type="predicted"/>
<organism evidence="1 2">
    <name type="scientific">Rhizomicrobium palustre</name>
    <dbReference type="NCBI Taxonomy" id="189966"/>
    <lineage>
        <taxon>Bacteria</taxon>
        <taxon>Pseudomonadati</taxon>
        <taxon>Pseudomonadota</taxon>
        <taxon>Alphaproteobacteria</taxon>
        <taxon>Micropepsales</taxon>
        <taxon>Micropepsaceae</taxon>
        <taxon>Rhizomicrobium</taxon>
    </lineage>
</organism>
<protein>
    <submittedName>
        <fullName evidence="1">Uncharacterized protein</fullName>
    </submittedName>
</protein>
<dbReference type="EMBL" id="JAASRM010000001">
    <property type="protein sequence ID" value="NIK90388.1"/>
    <property type="molecule type" value="Genomic_DNA"/>
</dbReference>
<dbReference type="Proteomes" id="UP000570514">
    <property type="component" value="Unassembled WGS sequence"/>
</dbReference>
<comment type="caution">
    <text evidence="1">The sequence shown here is derived from an EMBL/GenBank/DDBJ whole genome shotgun (WGS) entry which is preliminary data.</text>
</comment>
<accession>A0A846N349</accession>